<proteinExistence type="predicted"/>
<accession>A8SGY9</accession>
<keyword evidence="1" id="KW-0812">Transmembrane</keyword>
<evidence type="ECO:0000256" key="1">
    <source>
        <dbReference type="SAM" id="Phobius"/>
    </source>
</evidence>
<gene>
    <name evidence="2" type="ORF">FAEPRAM212_03203</name>
</gene>
<evidence type="ECO:0000313" key="3">
    <source>
        <dbReference type="Proteomes" id="UP000005945"/>
    </source>
</evidence>
<keyword evidence="1" id="KW-0472">Membrane</keyword>
<evidence type="ECO:0000313" key="2">
    <source>
        <dbReference type="EMBL" id="EDP20408.1"/>
    </source>
</evidence>
<name>A8SGY9_9FIRM</name>
<dbReference type="Proteomes" id="UP000005945">
    <property type="component" value="Unassembled WGS sequence"/>
</dbReference>
<protein>
    <submittedName>
        <fullName evidence="2">Uncharacterized protein</fullName>
    </submittedName>
</protein>
<dbReference type="HOGENOM" id="CLU_2879224_0_0_9"/>
<sequence>MLQNGRTKRTSTTSDHKGCIVKIRHFYFLLKYCFSIFLSFLVNSYSSSNSIYFEAITPHLETS</sequence>
<feature type="transmembrane region" description="Helical" evidence="1">
    <location>
        <begin position="26"/>
        <end position="45"/>
    </location>
</feature>
<comment type="caution">
    <text evidence="2">The sequence shown here is derived from an EMBL/GenBank/DDBJ whole genome shotgun (WGS) entry which is preliminary data.</text>
</comment>
<dbReference type="AlphaFoldDB" id="A8SGY9"/>
<dbReference type="EMBL" id="ABED02000029">
    <property type="protein sequence ID" value="EDP20408.1"/>
    <property type="molecule type" value="Genomic_DNA"/>
</dbReference>
<reference evidence="2 3" key="1">
    <citation type="submission" date="2007-09" db="EMBL/GenBank/DDBJ databases">
        <title>Draft genome sequence of Faecalibacterium prausnitzii M21/2.</title>
        <authorList>
            <person name="Sudarsanam P."/>
            <person name="Ley R."/>
            <person name="Guruge J."/>
            <person name="Turnbaugh P.J."/>
            <person name="Mahowald M."/>
            <person name="Liep D."/>
            <person name="Gordon J."/>
        </authorList>
    </citation>
    <scope>NUCLEOTIDE SEQUENCE [LARGE SCALE GENOMIC DNA]</scope>
    <source>
        <strain evidence="2 3">M21/2</strain>
    </source>
</reference>
<organism evidence="2 3">
    <name type="scientific">Faecalibacterium prausnitzii M21/2</name>
    <dbReference type="NCBI Taxonomy" id="411485"/>
    <lineage>
        <taxon>Bacteria</taxon>
        <taxon>Bacillati</taxon>
        <taxon>Bacillota</taxon>
        <taxon>Clostridia</taxon>
        <taxon>Eubacteriales</taxon>
        <taxon>Oscillospiraceae</taxon>
        <taxon>Faecalibacterium</taxon>
    </lineage>
</organism>
<reference evidence="2 3" key="2">
    <citation type="submission" date="2007-09" db="EMBL/GenBank/DDBJ databases">
        <authorList>
            <person name="Fulton L."/>
            <person name="Clifton S."/>
            <person name="Fulton B."/>
            <person name="Xu J."/>
            <person name="Minx P."/>
            <person name="Pepin K.H."/>
            <person name="Johnson M."/>
            <person name="Thiruvilangam P."/>
            <person name="Bhonagiri V."/>
            <person name="Nash W.E."/>
            <person name="Mardis E.R."/>
            <person name="Wilson R.K."/>
        </authorList>
    </citation>
    <scope>NUCLEOTIDE SEQUENCE [LARGE SCALE GENOMIC DNA]</scope>
    <source>
        <strain evidence="2 3">M21/2</strain>
    </source>
</reference>
<keyword evidence="1" id="KW-1133">Transmembrane helix</keyword>